<evidence type="ECO:0000313" key="9">
    <source>
        <dbReference type="EMBL" id="ABZ74411.1"/>
    </source>
</evidence>
<sequence length="270" mass="27726">MERRVALIGLGTIGASVAAQWRLRPPRDMRLAAVCVRPGRAQAARAALPAGVAIVTQVEDLIALAPDIVIETAGHAGLEAWGETALACRAALYVLSVGALADEALRAKLVDAAARHGGQICVPAGALAGFDGLRSLARSGLEWARYTSTKPPAAWRDTPAEALIDLNTLSVPTVIFEGSAARAAQLYPRNANLAAAVALAGLGFDQTEVRLVADPAALGNSALIEARGGGARLRAELAGEASPDNPKTSAIVAHSVLAALDNETAIVRFA</sequence>
<comment type="function">
    <text evidence="6">Specifically catalyzes the NAD or NADP-dependent dehydrogenation of L-aspartate to iminoaspartate.</text>
</comment>
<dbReference type="HAMAP" id="MF_01265">
    <property type="entry name" value="NadX"/>
    <property type="match status" value="1"/>
</dbReference>
<keyword evidence="2 6" id="KW-0662">Pyridine nucleotide biosynthesis</keyword>
<evidence type="ECO:0000256" key="4">
    <source>
        <dbReference type="ARBA" id="ARBA00023002"/>
    </source>
</evidence>
<comment type="miscellaneous">
    <text evidence="6">The iminoaspartate product is unstable in aqueous solution and can decompose to oxaloacetate and ammonia.</text>
</comment>
<dbReference type="OrthoDB" id="8456681at2"/>
<proteinExistence type="inferred from homology"/>
<evidence type="ECO:0000256" key="3">
    <source>
        <dbReference type="ARBA" id="ARBA00022857"/>
    </source>
</evidence>
<dbReference type="NCBIfam" id="NF009828">
    <property type="entry name" value="PRK13303.1-3"/>
    <property type="match status" value="1"/>
</dbReference>
<dbReference type="InterPro" id="IPR036291">
    <property type="entry name" value="NAD(P)-bd_dom_sf"/>
</dbReference>
<dbReference type="InterPro" id="IPR011182">
    <property type="entry name" value="L-Asp_DH"/>
</dbReference>
<dbReference type="GO" id="GO:0051287">
    <property type="term" value="F:NAD binding"/>
    <property type="evidence" value="ECO:0007669"/>
    <property type="project" value="UniProtKB-UniRule"/>
</dbReference>
<accession>B0T924</accession>
<dbReference type="AlphaFoldDB" id="B0T924"/>
<dbReference type="Pfam" id="PF03447">
    <property type="entry name" value="NAD_binding_3"/>
    <property type="match status" value="1"/>
</dbReference>
<comment type="caution">
    <text evidence="6">Lacks conserved residue(s) required for the propagation of feature annotation.</text>
</comment>
<feature type="binding site" evidence="6">
    <location>
        <position position="126"/>
    </location>
    <ligand>
        <name>NAD(+)</name>
        <dbReference type="ChEBI" id="CHEBI:57540"/>
    </ligand>
</feature>
<dbReference type="UniPathway" id="UPA00253">
    <property type="reaction ID" value="UER00456"/>
</dbReference>
<dbReference type="SUPFAM" id="SSF51735">
    <property type="entry name" value="NAD(P)-binding Rossmann-fold domains"/>
    <property type="match status" value="1"/>
</dbReference>
<dbReference type="GO" id="GO:0016639">
    <property type="term" value="F:oxidoreductase activity, acting on the CH-NH2 group of donors, NAD or NADP as acceptor"/>
    <property type="evidence" value="ECO:0007669"/>
    <property type="project" value="UniProtKB-UniRule"/>
</dbReference>
<dbReference type="PANTHER" id="PTHR31873:SF6">
    <property type="entry name" value="ASPARTATE DEHYDROGENASE DOMAIN-CONTAINING PROTEIN"/>
    <property type="match status" value="1"/>
</dbReference>
<dbReference type="Pfam" id="PF01958">
    <property type="entry name" value="Asp_DH_C"/>
    <property type="match status" value="1"/>
</dbReference>
<dbReference type="EMBL" id="CP000928">
    <property type="protein sequence ID" value="ABZ74411.1"/>
    <property type="molecule type" value="Genomic_DNA"/>
</dbReference>
<dbReference type="EC" id="1.4.1.21" evidence="6"/>
<dbReference type="KEGG" id="cak:Caul_5291"/>
<dbReference type="Gene3D" id="3.40.50.720">
    <property type="entry name" value="NAD(P)-binding Rossmann-like Domain"/>
    <property type="match status" value="1"/>
</dbReference>
<keyword evidence="9" id="KW-0614">Plasmid</keyword>
<keyword evidence="5 6" id="KW-0520">NAD</keyword>
<evidence type="ECO:0000256" key="1">
    <source>
        <dbReference type="ARBA" id="ARBA00008331"/>
    </source>
</evidence>
<organism evidence="9">
    <name type="scientific">Caulobacter sp. (strain K31)</name>
    <dbReference type="NCBI Taxonomy" id="366602"/>
    <lineage>
        <taxon>Bacteria</taxon>
        <taxon>Pseudomonadati</taxon>
        <taxon>Pseudomonadota</taxon>
        <taxon>Alphaproteobacteria</taxon>
        <taxon>Caulobacterales</taxon>
        <taxon>Caulobacteraceae</taxon>
        <taxon>Caulobacter</taxon>
    </lineage>
</organism>
<name>B0T924_CAUSK</name>
<evidence type="ECO:0000259" key="8">
    <source>
        <dbReference type="Pfam" id="PF03447"/>
    </source>
</evidence>
<comment type="pathway">
    <text evidence="6">Cofactor biosynthesis; NAD(+) biosynthesis; iminoaspartate from L-aspartate (dehydrogenase route): step 1/1.</text>
</comment>
<dbReference type="Gene3D" id="3.30.360.10">
    <property type="entry name" value="Dihydrodipicolinate Reductase, domain 2"/>
    <property type="match status" value="1"/>
</dbReference>
<evidence type="ECO:0000256" key="6">
    <source>
        <dbReference type="HAMAP-Rule" id="MF_01265"/>
    </source>
</evidence>
<dbReference type="PIRSF" id="PIRSF005227">
    <property type="entry name" value="Asp_dh_NAD_syn"/>
    <property type="match status" value="1"/>
</dbReference>
<comment type="catalytic activity">
    <reaction evidence="6">
        <text>L-aspartate + NADP(+) + H2O = oxaloacetate + NH4(+) + NADPH + H(+)</text>
        <dbReference type="Rhea" id="RHEA:11784"/>
        <dbReference type="ChEBI" id="CHEBI:15377"/>
        <dbReference type="ChEBI" id="CHEBI:15378"/>
        <dbReference type="ChEBI" id="CHEBI:16452"/>
        <dbReference type="ChEBI" id="CHEBI:28938"/>
        <dbReference type="ChEBI" id="CHEBI:29991"/>
        <dbReference type="ChEBI" id="CHEBI:57783"/>
        <dbReference type="ChEBI" id="CHEBI:58349"/>
        <dbReference type="EC" id="1.4.1.21"/>
    </reaction>
</comment>
<dbReference type="InterPro" id="IPR002811">
    <property type="entry name" value="Asp_DH"/>
</dbReference>
<evidence type="ECO:0000256" key="2">
    <source>
        <dbReference type="ARBA" id="ARBA00022642"/>
    </source>
</evidence>
<dbReference type="InterPro" id="IPR020626">
    <property type="entry name" value="Asp_DH_prok"/>
</dbReference>
<dbReference type="HOGENOM" id="CLU_089550_0_0_5"/>
<comment type="catalytic activity">
    <reaction evidence="6">
        <text>L-aspartate + NAD(+) + H2O = oxaloacetate + NH4(+) + NADH + H(+)</text>
        <dbReference type="Rhea" id="RHEA:11788"/>
        <dbReference type="ChEBI" id="CHEBI:15377"/>
        <dbReference type="ChEBI" id="CHEBI:15378"/>
        <dbReference type="ChEBI" id="CHEBI:16452"/>
        <dbReference type="ChEBI" id="CHEBI:28938"/>
        <dbReference type="ChEBI" id="CHEBI:29991"/>
        <dbReference type="ChEBI" id="CHEBI:57540"/>
        <dbReference type="ChEBI" id="CHEBI:57945"/>
        <dbReference type="EC" id="1.4.1.21"/>
    </reaction>
</comment>
<keyword evidence="4 6" id="KW-0560">Oxidoreductase</keyword>
<reference evidence="9" key="1">
    <citation type="submission" date="2008-01" db="EMBL/GenBank/DDBJ databases">
        <title>Complete sequence of plasmid1 pCAUL01 of Caulobacter sp. K31.</title>
        <authorList>
            <consortium name="US DOE Joint Genome Institute"/>
            <person name="Copeland A."/>
            <person name="Lucas S."/>
            <person name="Lapidus A."/>
            <person name="Barry K."/>
            <person name="Glavina del Rio T."/>
            <person name="Dalin E."/>
            <person name="Tice H."/>
            <person name="Pitluck S."/>
            <person name="Bruce D."/>
            <person name="Goodwin L."/>
            <person name="Thompson L.S."/>
            <person name="Brettin T."/>
            <person name="Detter J.C."/>
            <person name="Han C."/>
            <person name="Schmutz J."/>
            <person name="Larimer F."/>
            <person name="Land M."/>
            <person name="Hauser L."/>
            <person name="Kyrpides N."/>
            <person name="Kim E."/>
            <person name="Stephens C."/>
            <person name="Richardson P."/>
        </authorList>
    </citation>
    <scope>NUCLEOTIDE SEQUENCE [LARGE SCALE GENOMIC DNA]</scope>
    <source>
        <strain evidence="9">K31</strain>
        <plasmid evidence="9">pCAUL01</plasmid>
    </source>
</reference>
<dbReference type="InterPro" id="IPR005106">
    <property type="entry name" value="Asp/hSer_DH_NAD-bd"/>
</dbReference>
<dbReference type="SUPFAM" id="SSF55347">
    <property type="entry name" value="Glyceraldehyde-3-phosphate dehydrogenase-like, C-terminal domain"/>
    <property type="match status" value="1"/>
</dbReference>
<feature type="domain" description="Aspartate/homoserine dehydrogenase NAD-binding" evidence="8">
    <location>
        <begin position="9"/>
        <end position="123"/>
    </location>
</feature>
<feature type="domain" description="Aspartate dehydrogenase" evidence="7">
    <location>
        <begin position="171"/>
        <end position="257"/>
    </location>
</feature>
<evidence type="ECO:0000256" key="5">
    <source>
        <dbReference type="ARBA" id="ARBA00023027"/>
    </source>
</evidence>
<geneLocation type="plasmid" evidence="9">
    <name>pCAUL01</name>
</geneLocation>
<dbReference type="GO" id="GO:0033735">
    <property type="term" value="F:aspartate dehydrogenase [NAD(P)+] activity"/>
    <property type="evidence" value="ECO:0007669"/>
    <property type="project" value="UniProtKB-EC"/>
</dbReference>
<keyword evidence="3 6" id="KW-0521">NADP</keyword>
<comment type="similarity">
    <text evidence="1 6">Belongs to the L-aspartate dehydrogenase family.</text>
</comment>
<evidence type="ECO:0000259" key="7">
    <source>
        <dbReference type="Pfam" id="PF01958"/>
    </source>
</evidence>
<feature type="binding site" evidence="6">
    <location>
        <position position="192"/>
    </location>
    <ligand>
        <name>NAD(+)</name>
        <dbReference type="ChEBI" id="CHEBI:57540"/>
    </ligand>
</feature>
<dbReference type="PANTHER" id="PTHR31873">
    <property type="entry name" value="L-ASPARTATE DEHYDROGENASE-RELATED"/>
    <property type="match status" value="1"/>
</dbReference>
<protein>
    <recommendedName>
        <fullName evidence="6">L-aspartate dehydrogenase</fullName>
        <ecNumber evidence="6">1.4.1.21</ecNumber>
    </recommendedName>
</protein>
<gene>
    <name evidence="6" type="primary">nadX</name>
    <name evidence="9" type="ordered locus">Caul_5291</name>
</gene>
<dbReference type="GO" id="GO:0009435">
    <property type="term" value="P:NAD+ biosynthetic process"/>
    <property type="evidence" value="ECO:0007669"/>
    <property type="project" value="UniProtKB-UniRule"/>
</dbReference>
<dbReference type="GO" id="GO:0050661">
    <property type="term" value="F:NADP binding"/>
    <property type="evidence" value="ECO:0007669"/>
    <property type="project" value="UniProtKB-UniRule"/>
</dbReference>